<dbReference type="GO" id="GO:0003677">
    <property type="term" value="F:DNA binding"/>
    <property type="evidence" value="ECO:0007669"/>
    <property type="project" value="InterPro"/>
</dbReference>
<evidence type="ECO:0000313" key="2">
    <source>
        <dbReference type="Proteomes" id="UP000277858"/>
    </source>
</evidence>
<dbReference type="AlphaFoldDB" id="A0A3S5EVB5"/>
<proteinExistence type="predicted"/>
<keyword evidence="2" id="KW-1185">Reference proteome</keyword>
<reference evidence="1 2" key="1">
    <citation type="submission" date="2018-12" db="EMBL/GenBank/DDBJ databases">
        <authorList>
            <consortium name="Pathogen Informatics"/>
        </authorList>
    </citation>
    <scope>NUCLEOTIDE SEQUENCE [LARGE SCALE GENOMIC DNA]</scope>
    <source>
        <strain evidence="1 2">NCTC13652</strain>
    </source>
</reference>
<dbReference type="InterPro" id="IPR010982">
    <property type="entry name" value="Lambda_DNA-bd_dom_sf"/>
</dbReference>
<accession>A0A3S5EVB5</accession>
<organism evidence="1 2">
    <name type="scientific">Acidipropionibacterium jensenii</name>
    <dbReference type="NCBI Taxonomy" id="1749"/>
    <lineage>
        <taxon>Bacteria</taxon>
        <taxon>Bacillati</taxon>
        <taxon>Actinomycetota</taxon>
        <taxon>Actinomycetes</taxon>
        <taxon>Propionibacteriales</taxon>
        <taxon>Propionibacteriaceae</taxon>
        <taxon>Acidipropionibacterium</taxon>
    </lineage>
</organism>
<name>A0A3S5EVB5_9ACTN</name>
<dbReference type="InterPro" id="IPR001387">
    <property type="entry name" value="Cro/C1-type_HTH"/>
</dbReference>
<gene>
    <name evidence="1" type="ORF">NCTC13652_02144</name>
</gene>
<dbReference type="EMBL" id="LR134473">
    <property type="protein sequence ID" value="VEI03928.1"/>
    <property type="molecule type" value="Genomic_DNA"/>
</dbReference>
<sequence>MGNDKGDPDRYRELLGELASTTGQQLRAQRERLGLSQREVAEQVSELLPDPWRQTTVAKVEAGSRPLRWVEVWALAWVLDTYDVRVLADHDGSVVRELNVHARGNTAERLMELMHQLEDSSERIDQGDYSPGMIDPDAREAYLRLLREMNHGE</sequence>
<dbReference type="CDD" id="cd00093">
    <property type="entry name" value="HTH_XRE"/>
    <property type="match status" value="1"/>
</dbReference>
<dbReference type="SUPFAM" id="SSF47413">
    <property type="entry name" value="lambda repressor-like DNA-binding domains"/>
    <property type="match status" value="1"/>
</dbReference>
<dbReference type="Pfam" id="PF13560">
    <property type="entry name" value="HTH_31"/>
    <property type="match status" value="1"/>
</dbReference>
<protein>
    <submittedName>
        <fullName evidence="1">Uncharacterized protein</fullName>
    </submittedName>
</protein>
<dbReference type="Proteomes" id="UP000277858">
    <property type="component" value="Chromosome"/>
</dbReference>
<dbReference type="Gene3D" id="1.10.260.40">
    <property type="entry name" value="lambda repressor-like DNA-binding domains"/>
    <property type="match status" value="1"/>
</dbReference>
<dbReference type="RefSeq" id="WP_161626041.1">
    <property type="nucleotide sequence ID" value="NZ_LR134473.1"/>
</dbReference>
<evidence type="ECO:0000313" key="1">
    <source>
        <dbReference type="EMBL" id="VEI03928.1"/>
    </source>
</evidence>
<dbReference type="STRING" id="1122997.GCA_000425285_02103"/>